<name>A0ABX5XAU9_CELCE</name>
<dbReference type="EMBL" id="CP041694">
    <property type="protein sequence ID" value="QDP75331.1"/>
    <property type="molecule type" value="Genomic_DNA"/>
</dbReference>
<reference evidence="1 2" key="1">
    <citation type="submission" date="2019-07" db="EMBL/GenBank/DDBJ databases">
        <title>Complete Genome Sequence and Methylome Analysis of Arthrobacter luteus NEB113.</title>
        <authorList>
            <person name="Fomenkov A."/>
            <person name="Anton B.P."/>
            <person name="Vincze T."/>
            <person name="Roberts R.J."/>
        </authorList>
    </citation>
    <scope>NUCLEOTIDE SEQUENCE [LARGE SCALE GENOMIC DNA]</scope>
    <source>
        <strain evidence="1 2">NEB113</strain>
    </source>
</reference>
<sequence length="284" mass="30925">MHFGCCLGIVGHVTPRAPYRHAPLIYVILQVTHPVSMPIGRGEEAALKAKFAGRLPLTSREQVTQFEMQARADGGQPNTRALTEEHLRLSARDKRTSVTYAPSSITIETTKYETWDDLRALAETGLAARMDVAPVDGVERIGLRYVDEVRIPGDERPDWRSWIEPQLAPPALEVAAGALVVQQQQSVVQYATERAGVSVVLRYGAVDGPSVIQAIPLVRPEAPSSSPFFLVDTDASWTPGPGAEVPPLDPGSVLAEADVLHSYVKELFEASLTDQLRSEVLDAE</sequence>
<protein>
    <submittedName>
        <fullName evidence="1">TIGR04255 family protein</fullName>
    </submittedName>
</protein>
<gene>
    <name evidence="1" type="ORF">FOG94_09425</name>
</gene>
<evidence type="ECO:0000313" key="1">
    <source>
        <dbReference type="EMBL" id="QDP75331.1"/>
    </source>
</evidence>
<dbReference type="NCBIfam" id="TIGR04255">
    <property type="entry name" value="sporadTIGR04255"/>
    <property type="match status" value="1"/>
</dbReference>
<evidence type="ECO:0000313" key="2">
    <source>
        <dbReference type="Proteomes" id="UP000319068"/>
    </source>
</evidence>
<keyword evidence="2" id="KW-1185">Reference proteome</keyword>
<proteinExistence type="predicted"/>
<accession>A0ABX5XAU9</accession>
<organism evidence="1 2">
    <name type="scientific">Cellulosimicrobium cellulans</name>
    <name type="common">Arthrobacter luteus</name>
    <dbReference type="NCBI Taxonomy" id="1710"/>
    <lineage>
        <taxon>Bacteria</taxon>
        <taxon>Bacillati</taxon>
        <taxon>Actinomycetota</taxon>
        <taxon>Actinomycetes</taxon>
        <taxon>Micrococcales</taxon>
        <taxon>Promicromonosporaceae</taxon>
        <taxon>Cellulosimicrobium</taxon>
    </lineage>
</organism>
<dbReference type="Proteomes" id="UP000319068">
    <property type="component" value="Chromosome"/>
</dbReference>
<dbReference type="InterPro" id="IPR026349">
    <property type="entry name" value="CHP04255"/>
</dbReference>